<reference evidence="4 5" key="1">
    <citation type="submission" date="2019-10" db="EMBL/GenBank/DDBJ databases">
        <title>New species of Slilvanegrellaceae.</title>
        <authorList>
            <person name="Pitt A."/>
            <person name="Hahn M.W."/>
        </authorList>
    </citation>
    <scope>NUCLEOTIDE SEQUENCE [LARGE SCALE GENOMIC DNA]</scope>
    <source>
        <strain evidence="4 5">SP-Ram-0.45-NSY-1</strain>
    </source>
</reference>
<dbReference type="GO" id="GO:0043190">
    <property type="term" value="C:ATP-binding cassette (ABC) transporter complex"/>
    <property type="evidence" value="ECO:0007669"/>
    <property type="project" value="InterPro"/>
</dbReference>
<proteinExistence type="inferred from homology"/>
<dbReference type="NCBIfam" id="TIGR01098">
    <property type="entry name" value="3A0109s03R"/>
    <property type="match status" value="1"/>
</dbReference>
<comment type="caution">
    <text evidence="4">The sequence shown here is derived from an EMBL/GenBank/DDBJ whole genome shotgun (WGS) entry which is preliminary data.</text>
</comment>
<dbReference type="PANTHER" id="PTHR35841">
    <property type="entry name" value="PHOSPHONATES-BINDING PERIPLASMIC PROTEIN"/>
    <property type="match status" value="1"/>
</dbReference>
<dbReference type="Proteomes" id="UP000437748">
    <property type="component" value="Unassembled WGS sequence"/>
</dbReference>
<comment type="similarity">
    <text evidence="1">Belongs to the phosphate/phosphite/phosphonate binding protein family.</text>
</comment>
<gene>
    <name evidence="4" type="primary">phnD</name>
    <name evidence="4" type="ORF">GCL60_13500</name>
</gene>
<feature type="chain" id="PRO_5026951556" evidence="3">
    <location>
        <begin position="26"/>
        <end position="305"/>
    </location>
</feature>
<dbReference type="AlphaFoldDB" id="A0A6N6VST5"/>
<evidence type="ECO:0000313" key="5">
    <source>
        <dbReference type="Proteomes" id="UP000437748"/>
    </source>
</evidence>
<evidence type="ECO:0000313" key="4">
    <source>
        <dbReference type="EMBL" id="KAB8036855.1"/>
    </source>
</evidence>
<evidence type="ECO:0000256" key="1">
    <source>
        <dbReference type="ARBA" id="ARBA00007162"/>
    </source>
</evidence>
<dbReference type="Pfam" id="PF12974">
    <property type="entry name" value="Phosphonate-bd"/>
    <property type="match status" value="1"/>
</dbReference>
<evidence type="ECO:0000256" key="3">
    <source>
        <dbReference type="SAM" id="SignalP"/>
    </source>
</evidence>
<dbReference type="Gene3D" id="3.40.190.10">
    <property type="entry name" value="Periplasmic binding protein-like II"/>
    <property type="match status" value="2"/>
</dbReference>
<evidence type="ECO:0000256" key="2">
    <source>
        <dbReference type="ARBA" id="ARBA00022729"/>
    </source>
</evidence>
<sequence length="305" mass="33743">MRVFFMKLKLLASIYAFFTISNCYAADSLGTRNNPFKIAIVPSGHAAKALDNAKPVAKCIEDKAKIFVDIQVPNSYIAVVEAIGAQKVDMAFGDIVSYLIAKNKFGVEPILQIIRYGSNSYQSAIFVKENSPIKNVNDLNGKKFAYSDASSASSYIFPSILMKKNNKKFSQEVPTGSMDASIIALMQGQVDATAAYYNGPDAKTGKINDARSRVENIYPNISKETRVLWLSKSIPNEPVYVRKGLTKEMKDKLTLAIPACIKEYPNHINNMQELTPVKSDNKDYAEFVKEVESSGLDISSIFSKK</sequence>
<organism evidence="4 5">
    <name type="scientific">Silvanigrella paludirubra</name>
    <dbReference type="NCBI Taxonomy" id="2499159"/>
    <lineage>
        <taxon>Bacteria</taxon>
        <taxon>Pseudomonadati</taxon>
        <taxon>Bdellovibrionota</taxon>
        <taxon>Oligoflexia</taxon>
        <taxon>Silvanigrellales</taxon>
        <taxon>Silvanigrellaceae</taxon>
        <taxon>Silvanigrella</taxon>
    </lineage>
</organism>
<protein>
    <submittedName>
        <fullName evidence="4">Phosphate/phosphite/phosphonate ABC transporter substrate-binding protein</fullName>
    </submittedName>
</protein>
<dbReference type="EMBL" id="WFLM01000005">
    <property type="protein sequence ID" value="KAB8036855.1"/>
    <property type="molecule type" value="Genomic_DNA"/>
</dbReference>
<dbReference type="SUPFAM" id="SSF53850">
    <property type="entry name" value="Periplasmic binding protein-like II"/>
    <property type="match status" value="1"/>
</dbReference>
<keyword evidence="2 3" id="KW-0732">Signal</keyword>
<dbReference type="InterPro" id="IPR005770">
    <property type="entry name" value="PhnD"/>
</dbReference>
<keyword evidence="5" id="KW-1185">Reference proteome</keyword>
<name>A0A6N6VST5_9BACT</name>
<dbReference type="PANTHER" id="PTHR35841:SF1">
    <property type="entry name" value="PHOSPHONATES-BINDING PERIPLASMIC PROTEIN"/>
    <property type="match status" value="1"/>
</dbReference>
<feature type="signal peptide" evidence="3">
    <location>
        <begin position="1"/>
        <end position="25"/>
    </location>
</feature>
<dbReference type="GO" id="GO:0055085">
    <property type="term" value="P:transmembrane transport"/>
    <property type="evidence" value="ECO:0007669"/>
    <property type="project" value="InterPro"/>
</dbReference>
<accession>A0A6N6VST5</accession>